<keyword evidence="2" id="KW-1185">Reference proteome</keyword>
<proteinExistence type="predicted"/>
<evidence type="ECO:0000313" key="1">
    <source>
        <dbReference type="EMBL" id="USW53992.1"/>
    </source>
</evidence>
<dbReference type="AlphaFoldDB" id="A0A9Q9AQQ9"/>
<protein>
    <submittedName>
        <fullName evidence="1">Uncharacterized protein</fullName>
    </submittedName>
</protein>
<reference evidence="1" key="1">
    <citation type="submission" date="2022-06" db="EMBL/GenBank/DDBJ databases">
        <title>Complete genome sequences of two strains of the flax pathogen Septoria linicola.</title>
        <authorList>
            <person name="Lapalu N."/>
            <person name="Simon A."/>
            <person name="Demenou B."/>
            <person name="Paumier D."/>
            <person name="Guillot M.-P."/>
            <person name="Gout L."/>
            <person name="Valade R."/>
        </authorList>
    </citation>
    <scope>NUCLEOTIDE SEQUENCE</scope>
    <source>
        <strain evidence="1">SE15195</strain>
    </source>
</reference>
<organism evidence="1 2">
    <name type="scientific">Septoria linicola</name>
    <dbReference type="NCBI Taxonomy" id="215465"/>
    <lineage>
        <taxon>Eukaryota</taxon>
        <taxon>Fungi</taxon>
        <taxon>Dikarya</taxon>
        <taxon>Ascomycota</taxon>
        <taxon>Pezizomycotina</taxon>
        <taxon>Dothideomycetes</taxon>
        <taxon>Dothideomycetidae</taxon>
        <taxon>Mycosphaerellales</taxon>
        <taxon>Mycosphaerellaceae</taxon>
        <taxon>Septoria</taxon>
    </lineage>
</organism>
<gene>
    <name evidence="1" type="ORF">Slin15195_G073110</name>
</gene>
<dbReference type="EMBL" id="CP099422">
    <property type="protein sequence ID" value="USW53992.1"/>
    <property type="molecule type" value="Genomic_DNA"/>
</dbReference>
<sequence length="220" mass="24485">MFPLPLLSDTHHHHAQSAAQEAYYRQLVLAAAQHRTQPQPYPGSTMMMNSAENCTKTAAYEPLTPVSLDGKDSDKLESPLTHLAADCSNILEIRRHLEAFFAFNTNLLNTRQYDKCAIVDGYDQDFMAAMHNQKAEDLAGWVDHHRRGAEQFPESQVKILGMNSKVDLKKGTASLFTDMEISGRPAGVVIHSMTITEFKICDGKWLCMRAMGMRGNGSIG</sequence>
<name>A0A9Q9AQQ9_9PEZI</name>
<dbReference type="Proteomes" id="UP001056384">
    <property type="component" value="Chromosome 5"/>
</dbReference>
<accession>A0A9Q9AQQ9</accession>
<evidence type="ECO:0000313" key="2">
    <source>
        <dbReference type="Proteomes" id="UP001056384"/>
    </source>
</evidence>